<dbReference type="GO" id="GO:0047372">
    <property type="term" value="F:monoacylglycerol lipase activity"/>
    <property type="evidence" value="ECO:0007669"/>
    <property type="project" value="TreeGrafter"/>
</dbReference>
<dbReference type="SUPFAM" id="SSF53474">
    <property type="entry name" value="alpha/beta-Hydrolases"/>
    <property type="match status" value="1"/>
</dbReference>
<name>A0A4R7PBZ4_9GAMM</name>
<organism evidence="2 3">
    <name type="scientific">Panacagrimonas perspica</name>
    <dbReference type="NCBI Taxonomy" id="381431"/>
    <lineage>
        <taxon>Bacteria</taxon>
        <taxon>Pseudomonadati</taxon>
        <taxon>Pseudomonadota</taxon>
        <taxon>Gammaproteobacteria</taxon>
        <taxon>Nevskiales</taxon>
        <taxon>Nevskiaceae</taxon>
        <taxon>Panacagrimonas</taxon>
    </lineage>
</organism>
<dbReference type="PANTHER" id="PTHR43798:SF33">
    <property type="entry name" value="HYDROLASE, PUTATIVE (AFU_ORTHOLOGUE AFUA_2G14860)-RELATED"/>
    <property type="match status" value="1"/>
</dbReference>
<dbReference type="Pfam" id="PF00561">
    <property type="entry name" value="Abhydrolase_1"/>
    <property type="match status" value="1"/>
</dbReference>
<evidence type="ECO:0000313" key="2">
    <source>
        <dbReference type="EMBL" id="TDU31139.1"/>
    </source>
</evidence>
<reference evidence="2 3" key="1">
    <citation type="submission" date="2019-03" db="EMBL/GenBank/DDBJ databases">
        <title>Genomic Encyclopedia of Type Strains, Phase IV (KMG-IV): sequencing the most valuable type-strain genomes for metagenomic binning, comparative biology and taxonomic classification.</title>
        <authorList>
            <person name="Goeker M."/>
        </authorList>
    </citation>
    <scope>NUCLEOTIDE SEQUENCE [LARGE SCALE GENOMIC DNA]</scope>
    <source>
        <strain evidence="2 3">DSM 26377</strain>
    </source>
</reference>
<dbReference type="PRINTS" id="PR00412">
    <property type="entry name" value="EPOXHYDRLASE"/>
</dbReference>
<dbReference type="EMBL" id="SOBT01000008">
    <property type="protein sequence ID" value="TDU31139.1"/>
    <property type="molecule type" value="Genomic_DNA"/>
</dbReference>
<dbReference type="InterPro" id="IPR000073">
    <property type="entry name" value="AB_hydrolase_1"/>
</dbReference>
<dbReference type="OrthoDB" id="9780765at2"/>
<dbReference type="GO" id="GO:0046464">
    <property type="term" value="P:acylglycerol catabolic process"/>
    <property type="evidence" value="ECO:0007669"/>
    <property type="project" value="TreeGrafter"/>
</dbReference>
<evidence type="ECO:0000259" key="1">
    <source>
        <dbReference type="Pfam" id="PF00561"/>
    </source>
</evidence>
<protein>
    <submittedName>
        <fullName evidence="2">Pimeloyl-ACP methyl ester carboxylesterase</fullName>
    </submittedName>
</protein>
<keyword evidence="3" id="KW-1185">Reference proteome</keyword>
<dbReference type="InterPro" id="IPR029058">
    <property type="entry name" value="AB_hydrolase_fold"/>
</dbReference>
<dbReference type="Proteomes" id="UP000295341">
    <property type="component" value="Unassembled WGS sequence"/>
</dbReference>
<dbReference type="InterPro" id="IPR000639">
    <property type="entry name" value="Epox_hydrolase-like"/>
</dbReference>
<feature type="domain" description="AB hydrolase-1" evidence="1">
    <location>
        <begin position="25"/>
        <end position="275"/>
    </location>
</feature>
<comment type="caution">
    <text evidence="2">The sequence shown here is derived from an EMBL/GenBank/DDBJ whole genome shotgun (WGS) entry which is preliminary data.</text>
</comment>
<evidence type="ECO:0000313" key="3">
    <source>
        <dbReference type="Proteomes" id="UP000295341"/>
    </source>
</evidence>
<gene>
    <name evidence="2" type="ORF">DFR24_0498</name>
</gene>
<dbReference type="Gene3D" id="3.40.50.1820">
    <property type="entry name" value="alpha/beta hydrolase"/>
    <property type="match status" value="1"/>
</dbReference>
<sequence length="294" mass="32246">MNSDVCETPALRMGFIAGGPADGVPVLLLHGWPDDASTWDAIAPALHAAGFRTIAPWLRGFGPTRFRSGTTMRSGEIAAMAQDVLDLADALGLDRFAVVGHDWGARIAYLLAATHPQRLTHCAALSLGWSPGKLATPGFEQARAFWYQWFLATDRGAEALRTQGKAFARQMWDTWSPTGWFDDATFAAVARSFENPDWADITLHSYRVRWEGAAKDPAHAALSNQALQARQILVPTLTIQGGDDRCILPFTSEGKEAHFGASYERHVLDGVGHFPTREAPQRVGEQLCMFLMRN</sequence>
<dbReference type="PANTHER" id="PTHR43798">
    <property type="entry name" value="MONOACYLGLYCEROL LIPASE"/>
    <property type="match status" value="1"/>
</dbReference>
<dbReference type="RefSeq" id="WP_133879752.1">
    <property type="nucleotide sequence ID" value="NZ_MWIN01000022.1"/>
</dbReference>
<dbReference type="GO" id="GO:0016020">
    <property type="term" value="C:membrane"/>
    <property type="evidence" value="ECO:0007669"/>
    <property type="project" value="TreeGrafter"/>
</dbReference>
<proteinExistence type="predicted"/>
<dbReference type="AlphaFoldDB" id="A0A4R7PBZ4"/>
<dbReference type="InterPro" id="IPR050266">
    <property type="entry name" value="AB_hydrolase_sf"/>
</dbReference>
<accession>A0A4R7PBZ4</accession>